<comment type="caution">
    <text evidence="1">The sequence shown here is derived from an EMBL/GenBank/DDBJ whole genome shotgun (WGS) entry which is preliminary data.</text>
</comment>
<dbReference type="AlphaFoldDB" id="A0A8J7HSP7"/>
<dbReference type="EMBL" id="JAECZC010000024">
    <property type="protein sequence ID" value="MBH8563400.1"/>
    <property type="molecule type" value="Genomic_DNA"/>
</dbReference>
<evidence type="ECO:0000313" key="2">
    <source>
        <dbReference type="Proteomes" id="UP000632766"/>
    </source>
</evidence>
<accession>A0A8J7HSP7</accession>
<dbReference type="RefSeq" id="WP_198125288.1">
    <property type="nucleotide sequence ID" value="NZ_JAECZC010000024.1"/>
</dbReference>
<proteinExistence type="predicted"/>
<gene>
    <name evidence="1" type="ORF">I8748_14615</name>
</gene>
<name>A0A8J7HSP7_9NOST</name>
<dbReference type="Proteomes" id="UP000632766">
    <property type="component" value="Unassembled WGS sequence"/>
</dbReference>
<sequence>MWLSTRAIRSTDDDEWAGHLDYLGLLQTCEVRSIDSWCNPHVDYSQNFRLTLLDEVWEMLDWLPIPVGRQYYLLFLDARKKQTLPKHLRLKLLGYDLSNQGWRSSLFHYQRWTGVLAPFLQRVNQFGLLNWEDAKAAQAILPEAWCYKPQSSVTIWVLFEVLPFYNQDEYFQERPKAKVGTR</sequence>
<organism evidence="1 2">
    <name type="scientific">Amazonocrinis nigriterrae CENA67</name>
    <dbReference type="NCBI Taxonomy" id="2794033"/>
    <lineage>
        <taxon>Bacteria</taxon>
        <taxon>Bacillati</taxon>
        <taxon>Cyanobacteriota</taxon>
        <taxon>Cyanophyceae</taxon>
        <taxon>Nostocales</taxon>
        <taxon>Nostocaceae</taxon>
        <taxon>Amazonocrinis</taxon>
        <taxon>Amazonocrinis nigriterrae</taxon>
    </lineage>
</organism>
<evidence type="ECO:0000313" key="1">
    <source>
        <dbReference type="EMBL" id="MBH8563400.1"/>
    </source>
</evidence>
<keyword evidence="2" id="KW-1185">Reference proteome</keyword>
<reference evidence="1 2" key="1">
    <citation type="journal article" date="2021" name="Int. J. Syst. Evol. Microbiol.">
        <title>Amazonocrinis nigriterrae gen. nov., sp. nov., Atlanticothrix silvestris gen. nov., sp. nov. and Dendronalium phyllosphericum gen. nov., sp. nov., nostocacean cyanobacteria from Brazilian environments.</title>
        <authorList>
            <person name="Alvarenga D.O."/>
            <person name="Andreote A.P.D."/>
            <person name="Branco L.H.Z."/>
            <person name="Delbaje E."/>
            <person name="Cruz R.B."/>
            <person name="Varani A.M."/>
            <person name="Fiore M.F."/>
        </authorList>
    </citation>
    <scope>NUCLEOTIDE SEQUENCE [LARGE SCALE GENOMIC DNA]</scope>
    <source>
        <strain evidence="1 2">CENA67</strain>
    </source>
</reference>
<protein>
    <submittedName>
        <fullName evidence="1">Uncharacterized protein</fullName>
    </submittedName>
</protein>